<dbReference type="GO" id="GO:0005789">
    <property type="term" value="C:endoplasmic reticulum membrane"/>
    <property type="evidence" value="ECO:0007669"/>
    <property type="project" value="UniProtKB-SubCell"/>
</dbReference>
<keyword evidence="8" id="KW-1133">Transmembrane helix</keyword>
<keyword evidence="5 13" id="KW-0378">Hydrolase</keyword>
<accession>A0AAN8S8J7</accession>
<dbReference type="EMBL" id="JAWJWE010000003">
    <property type="protein sequence ID" value="KAK6638974.1"/>
    <property type="molecule type" value="Genomic_DNA"/>
</dbReference>
<dbReference type="GO" id="GO:0009311">
    <property type="term" value="P:oligosaccharide metabolic process"/>
    <property type="evidence" value="ECO:0007669"/>
    <property type="project" value="UniProtKB-UniRule"/>
</dbReference>
<dbReference type="GO" id="GO:0006487">
    <property type="term" value="P:protein N-linked glycosylation"/>
    <property type="evidence" value="ECO:0007669"/>
    <property type="project" value="UniProtKB-UniRule"/>
</dbReference>
<dbReference type="InterPro" id="IPR031335">
    <property type="entry name" value="Glyco_hydro_63_C"/>
</dbReference>
<evidence type="ECO:0000256" key="4">
    <source>
        <dbReference type="ARBA" id="ARBA00022692"/>
    </source>
</evidence>
<feature type="domain" description="Glycosyl hydrolase family 63 N-terminal" evidence="16">
    <location>
        <begin position="78"/>
        <end position="274"/>
    </location>
</feature>
<comment type="similarity">
    <text evidence="3 13">Belongs to the glycosyl hydrolase 63 family.</text>
</comment>
<keyword evidence="11 13" id="KW-0326">Glycosidase</keyword>
<sequence>MARPRPSGGEEKAGGDHKHSSHQEKPQSDLSPVRTGITILCLVIAGVIGFKGYLETRVNTKFDTEKMVEKTGLEVPEMYWGSYRPGLYFGMKTRDPYSLVSGLMWYFPKLVEPGNAKIRHWCEQSDNLKNYTWTEHDGRNFGIQEIYDGPYHIQTSFVKRLGGNHGGDWTANVKVNSNQKSVANDEVSLIFYAAIEEKSNGMIEPSFNDRYGILGITGNTQGLGKFRFTVHNQTNEILHDSFLSTVSPGIHLLKETVINYMHGSVDKVTKKRKFFLPGEILQMANGERAQPNFVALHVTGKMPFEVAFVFESDSFVDRPNTLKGHIYEEELLKHSKAFHQRFEKTFHLEEKKYRKAEIDFAKAALSNLIGGIGYFYGASRVQSSHTKSTVPYWKAPLYTAVPSRSFFPRGFLWDEGFHGLLISTWDLDIELDIINHWFDLMNIEGWIPREQILGQEALSKVPEEFVTQHNTNANPPVFFLTLKFILRNFESRLKKESKLTPLNRLYPRLQAWFDWFNYTQVGDIPGSYRWQGRDAATLRELNPKTLTSGLDDYPRASHPTSAERHIDLRCWIAVSAAALSDISYVLNKNGKKYENTFLYLTDPKILNKLHWSEKTQRYADYGLHTDSAVLKRPAPTKRQPGQPAQNQEKIRVILKDPKLRFIDSTFGYVSLFPFLTEILEPNSHQLGQILNDLKNPDYLWTNYGLRSLSKTSPLYMQYNTEHDPPYWRGPIWMNMNYLVVKALNHYANTDGPYKEKAREIYIELRKNLIDNVFREYKRTGYIWEQYNDVTGEGQGSRPFTGWSSLVVLLMAEIY</sequence>
<dbReference type="PANTHER" id="PTHR10412:SF11">
    <property type="entry name" value="MANNOSYL-OLIGOSACCHARIDE GLUCOSIDASE"/>
    <property type="match status" value="1"/>
</dbReference>
<name>A0AAN8S8J7_POLSC</name>
<evidence type="ECO:0000259" key="16">
    <source>
        <dbReference type="Pfam" id="PF16923"/>
    </source>
</evidence>
<gene>
    <name evidence="17" type="ORF">RUM43_007244</name>
</gene>
<organism evidence="17 18">
    <name type="scientific">Polyplax serrata</name>
    <name type="common">Common mouse louse</name>
    <dbReference type="NCBI Taxonomy" id="468196"/>
    <lineage>
        <taxon>Eukaryota</taxon>
        <taxon>Metazoa</taxon>
        <taxon>Ecdysozoa</taxon>
        <taxon>Arthropoda</taxon>
        <taxon>Hexapoda</taxon>
        <taxon>Insecta</taxon>
        <taxon>Pterygota</taxon>
        <taxon>Neoptera</taxon>
        <taxon>Paraneoptera</taxon>
        <taxon>Psocodea</taxon>
        <taxon>Troctomorpha</taxon>
        <taxon>Phthiraptera</taxon>
        <taxon>Anoplura</taxon>
        <taxon>Polyplacidae</taxon>
        <taxon>Polyplax</taxon>
    </lineage>
</organism>
<keyword evidence="4" id="KW-0812">Transmembrane</keyword>
<evidence type="ECO:0000256" key="9">
    <source>
        <dbReference type="ARBA" id="ARBA00023136"/>
    </source>
</evidence>
<dbReference type="PANTHER" id="PTHR10412">
    <property type="entry name" value="MANNOSYL-OLIGOSACCHARIDE GLUCOSIDASE"/>
    <property type="match status" value="1"/>
</dbReference>
<dbReference type="Gene3D" id="1.50.10.10">
    <property type="match status" value="1"/>
</dbReference>
<feature type="domain" description="Glycosyl hydrolase family 63 C-terminal" evidence="15">
    <location>
        <begin position="324"/>
        <end position="812"/>
    </location>
</feature>
<keyword evidence="10" id="KW-0325">Glycoprotein</keyword>
<evidence type="ECO:0000256" key="3">
    <source>
        <dbReference type="ARBA" id="ARBA00010833"/>
    </source>
</evidence>
<evidence type="ECO:0000256" key="1">
    <source>
        <dbReference type="ARBA" id="ARBA00004648"/>
    </source>
</evidence>
<evidence type="ECO:0000256" key="10">
    <source>
        <dbReference type="ARBA" id="ARBA00023180"/>
    </source>
</evidence>
<dbReference type="InterPro" id="IPR031631">
    <property type="entry name" value="Glyco_hydro_63N"/>
</dbReference>
<evidence type="ECO:0000313" key="17">
    <source>
        <dbReference type="EMBL" id="KAK6638974.1"/>
    </source>
</evidence>
<dbReference type="InterPro" id="IPR008928">
    <property type="entry name" value="6-hairpin_glycosidase_sf"/>
</dbReference>
<dbReference type="InterPro" id="IPR012341">
    <property type="entry name" value="6hp_glycosidase-like_sf"/>
</dbReference>
<evidence type="ECO:0000256" key="8">
    <source>
        <dbReference type="ARBA" id="ARBA00022989"/>
    </source>
</evidence>
<comment type="function">
    <text evidence="13">Cleaves the distal alpha 1,2-linked glucose residue from the Glc(3)Man(9)GlcNAc(2) oligosaccharide precursor.</text>
</comment>
<protein>
    <recommendedName>
        <fullName evidence="12 13">Mannosyl-oligosaccharide glucosidase</fullName>
        <ecNumber evidence="12 13">3.2.1.106</ecNumber>
    </recommendedName>
</protein>
<comment type="caution">
    <text evidence="17">The sequence shown here is derived from an EMBL/GenBank/DDBJ whole genome shotgun (WGS) entry which is preliminary data.</text>
</comment>
<dbReference type="InterPro" id="IPR038518">
    <property type="entry name" value="Glyco_hydro_63N_sf"/>
</dbReference>
<dbReference type="AlphaFoldDB" id="A0AAN8S8J7"/>
<dbReference type="EC" id="3.2.1.106" evidence="12 13"/>
<dbReference type="Gene3D" id="2.70.98.110">
    <property type="entry name" value="Glycosyl hydrolase family 63, N-terminal domain"/>
    <property type="match status" value="1"/>
</dbReference>
<dbReference type="InterPro" id="IPR004888">
    <property type="entry name" value="Glycoside_hydrolase_63"/>
</dbReference>
<keyword evidence="7" id="KW-0735">Signal-anchor</keyword>
<evidence type="ECO:0000256" key="13">
    <source>
        <dbReference type="RuleBase" id="RU368089"/>
    </source>
</evidence>
<dbReference type="GO" id="GO:0004573">
    <property type="term" value="F:Glc3Man9GlcNAc2 oligosaccharide glucosidase activity"/>
    <property type="evidence" value="ECO:0007669"/>
    <property type="project" value="UniProtKB-UniRule"/>
</dbReference>
<proteinExistence type="inferred from homology"/>
<evidence type="ECO:0000313" key="18">
    <source>
        <dbReference type="Proteomes" id="UP001372834"/>
    </source>
</evidence>
<evidence type="ECO:0000256" key="6">
    <source>
        <dbReference type="ARBA" id="ARBA00022824"/>
    </source>
</evidence>
<evidence type="ECO:0000256" key="14">
    <source>
        <dbReference type="SAM" id="MobiDB-lite"/>
    </source>
</evidence>
<dbReference type="Pfam" id="PF16923">
    <property type="entry name" value="Glyco_hydro_63N"/>
    <property type="match status" value="1"/>
</dbReference>
<evidence type="ECO:0000256" key="11">
    <source>
        <dbReference type="ARBA" id="ARBA00023295"/>
    </source>
</evidence>
<feature type="region of interest" description="Disordered" evidence="14">
    <location>
        <begin position="1"/>
        <end position="30"/>
    </location>
</feature>
<evidence type="ECO:0000256" key="2">
    <source>
        <dbReference type="ARBA" id="ARBA00004740"/>
    </source>
</evidence>
<reference evidence="17 18" key="1">
    <citation type="submission" date="2023-10" db="EMBL/GenBank/DDBJ databases">
        <title>Genomes of two closely related lineages of the louse Polyplax serrata with different host specificities.</title>
        <authorList>
            <person name="Martinu J."/>
            <person name="Tarabai H."/>
            <person name="Stefka J."/>
            <person name="Hypsa V."/>
        </authorList>
    </citation>
    <scope>NUCLEOTIDE SEQUENCE [LARGE SCALE GENOMIC DNA]</scope>
    <source>
        <strain evidence="17">HR10_N</strain>
    </source>
</reference>
<evidence type="ECO:0000256" key="12">
    <source>
        <dbReference type="ARBA" id="ARBA00038888"/>
    </source>
</evidence>
<keyword evidence="6 13" id="KW-0256">Endoplasmic reticulum</keyword>
<comment type="catalytic activity">
    <reaction evidence="13">
        <text>N(4)-(alpha-D-Glc-(1-&gt;2)-alpha-D-Glc-(1-&gt;3)-alpha-D-Glc-(1-&gt;3)-alpha-D-Man-(1-&gt;2)-alpha-D-Man-(1-&gt;2)-alpha-D-Man-(1-&gt;3)-[alpha-D-Man-(1-&gt;2)-alpha-D-Man-(1-&gt;3)-[alpha-D-Man-(1-&gt;2)-alpha-D-Man-(1-&gt;6)]-alpha-D-Man-(1-&gt;6)]-beta-D-Man-(1-&gt;4)-beta-D-GlcNAc-(1-&gt;4)-beta-D-GlcNAc)-L-asparaginyl-[protein] + H2O = N(4)-(alpha-D-Glc-(1-&gt;3)-alpha-D-Glc-(1-&gt;3)-alpha-D-Man-(1-&gt;2)-alpha-D-Man-(1-&gt;2)-alpha-D-Man-(1-&gt;3)-[alpha-D-Man-(1-&gt;2)-alpha-D-Man-(1-&gt;3)-[alpha-D-Man-(1-&gt;2)-alpha-D-Man-(1-&gt;6)]-alpha-D-Man-(1-&gt;6)]-beta-D-Man-(1-&gt;4)-beta-D-GlcNAc-(1-&gt;4)-beta-D-GlcNAc)-L-asparaginyl-[protein] + beta-D-glucose</text>
        <dbReference type="Rhea" id="RHEA:55988"/>
        <dbReference type="Rhea" id="RHEA-COMP:12806"/>
        <dbReference type="Rhea" id="RHEA-COMP:14355"/>
        <dbReference type="ChEBI" id="CHEBI:15377"/>
        <dbReference type="ChEBI" id="CHEBI:15903"/>
        <dbReference type="ChEBI" id="CHEBI:59082"/>
        <dbReference type="ChEBI" id="CHEBI:132537"/>
        <dbReference type="EC" id="3.2.1.106"/>
    </reaction>
</comment>
<dbReference type="FunFam" id="1.50.10.10:FF:000009">
    <property type="entry name" value="mannosyl-oligosaccharide glucosidase"/>
    <property type="match status" value="1"/>
</dbReference>
<comment type="subcellular location">
    <subcellularLocation>
        <location evidence="1 13">Endoplasmic reticulum membrane</location>
        <topology evidence="1 13">Single-pass type II membrane protein</topology>
    </subcellularLocation>
</comment>
<evidence type="ECO:0000256" key="7">
    <source>
        <dbReference type="ARBA" id="ARBA00022968"/>
    </source>
</evidence>
<dbReference type="Proteomes" id="UP001372834">
    <property type="component" value="Unassembled WGS sequence"/>
</dbReference>
<dbReference type="SUPFAM" id="SSF48208">
    <property type="entry name" value="Six-hairpin glycosidases"/>
    <property type="match status" value="1"/>
</dbReference>
<feature type="compositionally biased region" description="Basic and acidic residues" evidence="14">
    <location>
        <begin position="8"/>
        <end position="27"/>
    </location>
</feature>
<evidence type="ECO:0000256" key="5">
    <source>
        <dbReference type="ARBA" id="ARBA00022801"/>
    </source>
</evidence>
<comment type="pathway">
    <text evidence="2">Glycan metabolism; N-glycan degradation.</text>
</comment>
<dbReference type="Pfam" id="PF03200">
    <property type="entry name" value="Glyco_hydro_63"/>
    <property type="match status" value="1"/>
</dbReference>
<evidence type="ECO:0000259" key="15">
    <source>
        <dbReference type="Pfam" id="PF03200"/>
    </source>
</evidence>
<keyword evidence="9" id="KW-0472">Membrane</keyword>